<evidence type="ECO:0008006" key="3">
    <source>
        <dbReference type="Google" id="ProtNLM"/>
    </source>
</evidence>
<organism evidence="1 2">
    <name type="scientific">Iodobacter arcticus</name>
    <dbReference type="NCBI Taxonomy" id="590593"/>
    <lineage>
        <taxon>Bacteria</taxon>
        <taxon>Pseudomonadati</taxon>
        <taxon>Pseudomonadota</taxon>
        <taxon>Betaproteobacteria</taxon>
        <taxon>Neisseriales</taxon>
        <taxon>Chitinibacteraceae</taxon>
        <taxon>Iodobacter</taxon>
    </lineage>
</organism>
<accession>A0ABW2QUS9</accession>
<name>A0ABW2QUS9_9NEIS</name>
<protein>
    <recommendedName>
        <fullName evidence="3">MalT-like TPR region domain-containing protein</fullName>
    </recommendedName>
</protein>
<proteinExistence type="predicted"/>
<gene>
    <name evidence="1" type="ORF">ACFQNF_06225</name>
</gene>
<evidence type="ECO:0000313" key="1">
    <source>
        <dbReference type="EMBL" id="MFC7419472.1"/>
    </source>
</evidence>
<dbReference type="RefSeq" id="WP_380186966.1">
    <property type="nucleotide sequence ID" value="NZ_JBHTBQ010000010.1"/>
</dbReference>
<dbReference type="Proteomes" id="UP001596473">
    <property type="component" value="Unassembled WGS sequence"/>
</dbReference>
<keyword evidence="2" id="KW-1185">Reference proteome</keyword>
<sequence>MSFDDFIKTAWTDHGDQPLAVAERLTHSRHLVQDTRQIPTFARLVSHVYGEHLADWETGISLLQSLPYIESELAAQSAINTSIATLRYGRGDADALGSLTAIEQTTVLASTSSLFAAQQKLALAIHSYSEALATYEKLAPQPEQAPVHRALAVGGSNLAGTLEEQSNRSTTETTAMLRAAQSALRFWKLAGTWLEIERAEYRLCRSALQAGLRDEAIQAAQRCLDGCIQNNAPAFELFFAHAVLAISQKDQVDAFEKHRAAAIACLEQIPIGEQHWCEAELKELNQ</sequence>
<dbReference type="EMBL" id="JBHTBQ010000010">
    <property type="protein sequence ID" value="MFC7419472.1"/>
    <property type="molecule type" value="Genomic_DNA"/>
</dbReference>
<evidence type="ECO:0000313" key="2">
    <source>
        <dbReference type="Proteomes" id="UP001596473"/>
    </source>
</evidence>
<reference evidence="2" key="1">
    <citation type="journal article" date="2019" name="Int. J. Syst. Evol. Microbiol.">
        <title>The Global Catalogue of Microorganisms (GCM) 10K type strain sequencing project: providing services to taxonomists for standard genome sequencing and annotation.</title>
        <authorList>
            <consortium name="The Broad Institute Genomics Platform"/>
            <consortium name="The Broad Institute Genome Sequencing Center for Infectious Disease"/>
            <person name="Wu L."/>
            <person name="Ma J."/>
        </authorList>
    </citation>
    <scope>NUCLEOTIDE SEQUENCE [LARGE SCALE GENOMIC DNA]</scope>
    <source>
        <strain evidence="2">CCUG 62945</strain>
    </source>
</reference>
<comment type="caution">
    <text evidence="1">The sequence shown here is derived from an EMBL/GenBank/DDBJ whole genome shotgun (WGS) entry which is preliminary data.</text>
</comment>